<sequence length="261" mass="29189">MKALKYFIILAVVALSAACEDDVERELSPEQNPNSTNVYFSKDNVSAVVLPLESTSFDVIISREVSASEQTVLLSAENVRSDLFSIPESVTFAAGESQKSISVEVNEDIVLMESYHLAIVIDQEQTKPYVQQDVYPRIELTVTKEDFAPYAEGVFTTEFFEDSWETILQYSPATDQYRFKDCWETGYNYIFKVAEDGTITQVPETTETGYVHSTYGMVSATAQAGSSFNSATNTYTFVIKWTVSAGSFGVYNDTFEITNKF</sequence>
<protein>
    <recommendedName>
        <fullName evidence="4">DUF1735 domain-containing protein</fullName>
    </recommendedName>
</protein>
<dbReference type="SUPFAM" id="SSF141072">
    <property type="entry name" value="CalX-like"/>
    <property type="match status" value="1"/>
</dbReference>
<dbReference type="RefSeq" id="WP_119438428.1">
    <property type="nucleotide sequence ID" value="NZ_QWGR01000007.1"/>
</dbReference>
<dbReference type="EMBL" id="QWGR01000007">
    <property type="protein sequence ID" value="RIJ47542.1"/>
    <property type="molecule type" value="Genomic_DNA"/>
</dbReference>
<name>A0A399SY17_9BACT</name>
<dbReference type="AlphaFoldDB" id="A0A399SY17"/>
<organism evidence="2 3">
    <name type="scientific">Maribellus luteus</name>
    <dbReference type="NCBI Taxonomy" id="2305463"/>
    <lineage>
        <taxon>Bacteria</taxon>
        <taxon>Pseudomonadati</taxon>
        <taxon>Bacteroidota</taxon>
        <taxon>Bacteroidia</taxon>
        <taxon>Marinilabiliales</taxon>
        <taxon>Prolixibacteraceae</taxon>
        <taxon>Maribellus</taxon>
    </lineage>
</organism>
<feature type="signal peptide" evidence="1">
    <location>
        <begin position="1"/>
        <end position="17"/>
    </location>
</feature>
<dbReference type="PROSITE" id="PS51257">
    <property type="entry name" value="PROKAR_LIPOPROTEIN"/>
    <property type="match status" value="1"/>
</dbReference>
<dbReference type="OrthoDB" id="1072494at2"/>
<evidence type="ECO:0000256" key="1">
    <source>
        <dbReference type="SAM" id="SignalP"/>
    </source>
</evidence>
<evidence type="ECO:0000313" key="2">
    <source>
        <dbReference type="EMBL" id="RIJ47542.1"/>
    </source>
</evidence>
<dbReference type="InterPro" id="IPR038081">
    <property type="entry name" value="CalX-like_sf"/>
</dbReference>
<feature type="chain" id="PRO_5017371054" description="DUF1735 domain-containing protein" evidence="1">
    <location>
        <begin position="18"/>
        <end position="261"/>
    </location>
</feature>
<evidence type="ECO:0008006" key="4">
    <source>
        <dbReference type="Google" id="ProtNLM"/>
    </source>
</evidence>
<gene>
    <name evidence="2" type="ORF">D1614_13185</name>
</gene>
<comment type="caution">
    <text evidence="2">The sequence shown here is derived from an EMBL/GenBank/DDBJ whole genome shotgun (WGS) entry which is preliminary data.</text>
</comment>
<evidence type="ECO:0000313" key="3">
    <source>
        <dbReference type="Proteomes" id="UP000265926"/>
    </source>
</evidence>
<dbReference type="Proteomes" id="UP000265926">
    <property type="component" value="Unassembled WGS sequence"/>
</dbReference>
<accession>A0A399SY17</accession>
<proteinExistence type="predicted"/>
<reference evidence="2 3" key="1">
    <citation type="submission" date="2018-08" db="EMBL/GenBank/DDBJ databases">
        <title>Pallidiluteibacterium maritimus gen. nov., sp. nov., isolated from coastal sediment.</title>
        <authorList>
            <person name="Zhou L.Y."/>
        </authorList>
    </citation>
    <scope>NUCLEOTIDE SEQUENCE [LARGE SCALE GENOMIC DNA]</scope>
    <source>
        <strain evidence="2 3">XSD2</strain>
    </source>
</reference>
<keyword evidence="1" id="KW-0732">Signal</keyword>
<keyword evidence="3" id="KW-1185">Reference proteome</keyword>